<organism evidence="2 3">
    <name type="scientific">Legionella waltersii</name>
    <dbReference type="NCBI Taxonomy" id="66969"/>
    <lineage>
        <taxon>Bacteria</taxon>
        <taxon>Pseudomonadati</taxon>
        <taxon>Pseudomonadota</taxon>
        <taxon>Gammaproteobacteria</taxon>
        <taxon>Legionellales</taxon>
        <taxon>Legionellaceae</taxon>
        <taxon>Legionella</taxon>
    </lineage>
</organism>
<accession>A0A0W1AMM5</accession>
<dbReference type="RefSeq" id="WP_058479381.1">
    <property type="nucleotide sequence ID" value="NZ_CAAAIQ010000018.1"/>
</dbReference>
<proteinExistence type="predicted"/>
<dbReference type="PATRIC" id="fig|66969.6.peg.581"/>
<keyword evidence="3" id="KW-1185">Reference proteome</keyword>
<evidence type="ECO:0000313" key="2">
    <source>
        <dbReference type="EMBL" id="KTD82613.1"/>
    </source>
</evidence>
<keyword evidence="1" id="KW-0732">Signal</keyword>
<evidence type="ECO:0000313" key="3">
    <source>
        <dbReference type="Proteomes" id="UP000054729"/>
    </source>
</evidence>
<sequence length="200" mass="21414">MKSITFNSLLLMLIPCMASAAQSFYCPQNHAYINIGMSSDQVIAACGQPASIQESDQPIMQKVPMQQLIFNNLSSNDSDFTGSLNTPTNSAFYGVWNVSTGYNGVQVQVDIVDNKVKSISVNGGGSNALSLCSGANIQVGDPASKVYGACGSPNVTNNSYINVPIPSQTRPQIWIYKPDPYQPSFSLTFIDGKLQSIGNN</sequence>
<evidence type="ECO:0000256" key="1">
    <source>
        <dbReference type="SAM" id="SignalP"/>
    </source>
</evidence>
<gene>
    <name evidence="2" type="ORF">Lwal_0542</name>
</gene>
<feature type="chain" id="PRO_5006919939" description="DUF2845 domain-containing protein" evidence="1">
    <location>
        <begin position="21"/>
        <end position="200"/>
    </location>
</feature>
<dbReference type="OrthoDB" id="5642748at2"/>
<dbReference type="STRING" id="66969.Lwal_0542"/>
<evidence type="ECO:0008006" key="4">
    <source>
        <dbReference type="Google" id="ProtNLM"/>
    </source>
</evidence>
<reference evidence="2 3" key="1">
    <citation type="submission" date="2015-11" db="EMBL/GenBank/DDBJ databases">
        <title>Genomic analysis of 38 Legionella species identifies large and diverse effector repertoires.</title>
        <authorList>
            <person name="Burstein D."/>
            <person name="Amaro F."/>
            <person name="Zusman T."/>
            <person name="Lifshitz Z."/>
            <person name="Cohen O."/>
            <person name="Gilbert J.A."/>
            <person name="Pupko T."/>
            <person name="Shuman H.A."/>
            <person name="Segal G."/>
        </authorList>
    </citation>
    <scope>NUCLEOTIDE SEQUENCE [LARGE SCALE GENOMIC DNA]</scope>
    <source>
        <strain evidence="2 3">ATCC 51914</strain>
    </source>
</reference>
<dbReference type="AlphaFoldDB" id="A0A0W1AMM5"/>
<protein>
    <recommendedName>
        <fullName evidence="4">DUF2845 domain-containing protein</fullName>
    </recommendedName>
</protein>
<dbReference type="InterPro" id="IPR021268">
    <property type="entry name" value="DUF2845"/>
</dbReference>
<dbReference type="EMBL" id="LNZB01000009">
    <property type="protein sequence ID" value="KTD82613.1"/>
    <property type="molecule type" value="Genomic_DNA"/>
</dbReference>
<dbReference type="Proteomes" id="UP000054729">
    <property type="component" value="Unassembled WGS sequence"/>
</dbReference>
<name>A0A0W1AMM5_9GAMM</name>
<feature type="signal peptide" evidence="1">
    <location>
        <begin position="1"/>
        <end position="20"/>
    </location>
</feature>
<comment type="caution">
    <text evidence="2">The sequence shown here is derived from an EMBL/GenBank/DDBJ whole genome shotgun (WGS) entry which is preliminary data.</text>
</comment>
<dbReference type="Pfam" id="PF11006">
    <property type="entry name" value="DUF2845"/>
    <property type="match status" value="1"/>
</dbReference>